<keyword evidence="4" id="KW-0249">Electron transport</keyword>
<evidence type="ECO:0000256" key="3">
    <source>
        <dbReference type="ARBA" id="ARBA00022723"/>
    </source>
</evidence>
<dbReference type="OrthoDB" id="9772663at2"/>
<evidence type="ECO:0000256" key="4">
    <source>
        <dbReference type="ARBA" id="ARBA00022982"/>
    </source>
</evidence>
<feature type="domain" description="Cytochrome c-552/DMSO reductase-like haem-binding" evidence="6">
    <location>
        <begin position="58"/>
        <end position="265"/>
    </location>
</feature>
<evidence type="ECO:0000313" key="7">
    <source>
        <dbReference type="EMBL" id="CBK42961.1"/>
    </source>
</evidence>
<keyword evidence="5" id="KW-0408">Iron</keyword>
<keyword evidence="1" id="KW-0813">Transport</keyword>
<accession>D8PI74</accession>
<dbReference type="eggNOG" id="COG2180">
    <property type="taxonomic scope" value="Bacteria"/>
</dbReference>
<dbReference type="GO" id="GO:0016491">
    <property type="term" value="F:oxidoreductase activity"/>
    <property type="evidence" value="ECO:0007669"/>
    <property type="project" value="UniProtKB-KW"/>
</dbReference>
<dbReference type="GO" id="GO:0046872">
    <property type="term" value="F:metal ion binding"/>
    <property type="evidence" value="ECO:0007669"/>
    <property type="project" value="UniProtKB-KW"/>
</dbReference>
<dbReference type="EC" id="1.7.99.4" evidence="7"/>
<dbReference type="InterPro" id="IPR019020">
    <property type="entry name" value="Cyt-c552/DMSO_Rdtase_haem-bd"/>
</dbReference>
<dbReference type="EMBL" id="FP929003">
    <property type="protein sequence ID" value="CBK42961.1"/>
    <property type="molecule type" value="Genomic_DNA"/>
</dbReference>
<dbReference type="KEGG" id="nde:NIDE3271"/>
<dbReference type="Proteomes" id="UP000001660">
    <property type="component" value="Chromosome"/>
</dbReference>
<dbReference type="AlphaFoldDB" id="D8PI74"/>
<evidence type="ECO:0000313" key="8">
    <source>
        <dbReference type="Proteomes" id="UP000001660"/>
    </source>
</evidence>
<sequence>MRRMTSVHTSRTRLLTLLSSLCVLALILGGLGIPIVSSEGMIIRAQALSGDIPTAPEDPLWQKIAPMTLPLSGQVITRPVWPEPTAHALAVRAVHNGTDIAFLLEWQDNTKNDRLTPGTFRDGVALGLPLGDAPAFFCMGQLDHYINIWHWKADWQSDIDRRASRTTEKDKAASGEPRRFEVIPRRASSVEDLIGGGFSTLTTKEKQGRVQGKATWKDGTWRVVMRRPLSSEEQENEAKLIPGRIQAVSFAVWNGENKERNGQKAIAPWFQLALDPVTKT</sequence>
<dbReference type="GO" id="GO:0020037">
    <property type="term" value="F:heme binding"/>
    <property type="evidence" value="ECO:0007669"/>
    <property type="project" value="InterPro"/>
</dbReference>
<dbReference type="HOGENOM" id="CLU_076033_0_0_0"/>
<name>D8PI74_9BACT</name>
<evidence type="ECO:0000256" key="1">
    <source>
        <dbReference type="ARBA" id="ARBA00022448"/>
    </source>
</evidence>
<reference evidence="7 8" key="1">
    <citation type="journal article" date="2010" name="Proc. Natl. Acad. Sci. U.S.A.">
        <title>A Nitrospira metagenome illuminates the physiology and evolution of globally important nitrite-oxidizing bacteria.</title>
        <authorList>
            <person name="Lucker S."/>
            <person name="Wagner M."/>
            <person name="Maixner F."/>
            <person name="Pelletier E."/>
            <person name="Koch H."/>
            <person name="Vacherie B."/>
            <person name="Rattei T."/>
            <person name="Sinninghe Damste J."/>
            <person name="Spieck E."/>
            <person name="Le Paslier D."/>
            <person name="Daims H."/>
        </authorList>
    </citation>
    <scope>NUCLEOTIDE SEQUENCE [LARGE SCALE GENOMIC DNA]</scope>
</reference>
<dbReference type="STRING" id="330214.NIDE3271"/>
<evidence type="ECO:0000256" key="5">
    <source>
        <dbReference type="ARBA" id="ARBA00023004"/>
    </source>
</evidence>
<gene>
    <name evidence="7" type="ORF">NIDE3271</name>
</gene>
<dbReference type="Gene3D" id="2.60.40.1190">
    <property type="match status" value="1"/>
</dbReference>
<evidence type="ECO:0000256" key="2">
    <source>
        <dbReference type="ARBA" id="ARBA00022617"/>
    </source>
</evidence>
<protein>
    <submittedName>
        <fullName evidence="7">Putative Nitrate oxidoreductase, gamma subunit</fullName>
        <ecNumber evidence="7">1.7.99.4</ecNumber>
    </submittedName>
</protein>
<organism evidence="7 8">
    <name type="scientific">Nitrospira defluvii</name>
    <dbReference type="NCBI Taxonomy" id="330214"/>
    <lineage>
        <taxon>Bacteria</taxon>
        <taxon>Pseudomonadati</taxon>
        <taxon>Nitrospirota</taxon>
        <taxon>Nitrospiria</taxon>
        <taxon>Nitrospirales</taxon>
        <taxon>Nitrospiraceae</taxon>
        <taxon>Nitrospira</taxon>
    </lineage>
</organism>
<keyword evidence="3" id="KW-0479">Metal-binding</keyword>
<dbReference type="Pfam" id="PF09459">
    <property type="entry name" value="EB_dh"/>
    <property type="match status" value="1"/>
</dbReference>
<evidence type="ECO:0000259" key="6">
    <source>
        <dbReference type="Pfam" id="PF09459"/>
    </source>
</evidence>
<keyword evidence="2" id="KW-0349">Heme</keyword>
<keyword evidence="8" id="KW-1185">Reference proteome</keyword>
<keyword evidence="7" id="KW-0560">Oxidoreductase</keyword>
<proteinExistence type="predicted"/>